<dbReference type="eggNOG" id="COG0405">
    <property type="taxonomic scope" value="Bacteria"/>
</dbReference>
<dbReference type="InterPro" id="IPR043138">
    <property type="entry name" value="GGT_lsub"/>
</dbReference>
<dbReference type="Gene3D" id="1.10.246.130">
    <property type="match status" value="1"/>
</dbReference>
<dbReference type="GO" id="GO:0016740">
    <property type="term" value="F:transferase activity"/>
    <property type="evidence" value="ECO:0007669"/>
    <property type="project" value="UniProtKB-KW"/>
</dbReference>
<dbReference type="PANTHER" id="PTHR43881:SF5">
    <property type="entry name" value="GAMMA-GLUTAMYLTRANSPEPTIDASE"/>
    <property type="match status" value="1"/>
</dbReference>
<gene>
    <name evidence="2" type="ORF">A6M23_02955</name>
    <name evidence="1" type="ORF">A6P07_16180</name>
</gene>
<proteinExistence type="predicted"/>
<evidence type="ECO:0000313" key="4">
    <source>
        <dbReference type="Proteomes" id="UP000095008"/>
    </source>
</evidence>
<dbReference type="InterPro" id="IPR029055">
    <property type="entry name" value="Ntn_hydrolases_N"/>
</dbReference>
<dbReference type="Pfam" id="PF01019">
    <property type="entry name" value="G_glu_transpept"/>
    <property type="match status" value="1"/>
</dbReference>
<dbReference type="InterPro" id="IPR043137">
    <property type="entry name" value="GGT_ssub_C"/>
</dbReference>
<evidence type="ECO:0000313" key="1">
    <source>
        <dbReference type="EMBL" id="OCX69572.1"/>
    </source>
</evidence>
<keyword evidence="1" id="KW-0808">Transferase</keyword>
<dbReference type="InterPro" id="IPR052896">
    <property type="entry name" value="GGT-like_enzyme"/>
</dbReference>
<dbReference type="AlphaFoldDB" id="A0A1C2JFP2"/>
<comment type="caution">
    <text evidence="1">The sequence shown here is derived from an EMBL/GenBank/DDBJ whole genome shotgun (WGS) entry which is preliminary data.</text>
</comment>
<keyword evidence="4" id="KW-1185">Reference proteome</keyword>
<dbReference type="PRINTS" id="PR01210">
    <property type="entry name" value="GGTRANSPTASE"/>
</dbReference>
<accession>A0A1C2JFP2</accession>
<sequence>MTRTVSPLFAQASAGIVSAPHFLAAEAGANILRCGGNAIEAAIAVGSTLAVVYPHMNGLGGDAFWLISDGNAEMVRGLAAAGPAGQHYSTATFLDAHLHEIPFRGGRSALTVPGAVAGWGAAYEFSRNTWHGSLSWGDLLEAAYLYAARGFPISPNQSTTLARFAPDLREQPGFLQQYLPSGEVPTAGTLWTQHALSETLKTLAKEGADSFYQGGLAETMIRGLHAAGSLLTEADMSAFKADWVEPLRVDFGDGEAINFPAPTQGVASLMILSVLNRLKADLGDHLSADFIHYNVEITKQVFRWRDQVVADPYFYHFDLQQLLQEDFLSDIAALIQPGRVLPTPDIGIGDGDTVWFGIADAAGRTVSVIQSLYHEFGCGVMAGDTGVIWNNRGCAFSLKKEQINGLEPGKRPFHTLNPAMYAENGRVQMAYGSMGGDGQPQTQAAILMRAKHYGLSLEEAVASPRWLYGRTWGERSAGLRLEHRYPKQVYADLQRWGHSLSWVSDYSDVMGHAGMVRLRSGLGSTFAAAADPRSDGGVVGVDAT</sequence>
<dbReference type="Proteomes" id="UP000095008">
    <property type="component" value="Unassembled WGS sequence"/>
</dbReference>
<evidence type="ECO:0000313" key="3">
    <source>
        <dbReference type="Proteomes" id="UP000094893"/>
    </source>
</evidence>
<dbReference type="RefSeq" id="WP_024895152.1">
    <property type="nucleotide sequence ID" value="NZ_LWRY01000017.1"/>
</dbReference>
<dbReference type="EMBL" id="LWSA01000234">
    <property type="protein sequence ID" value="OCX69572.1"/>
    <property type="molecule type" value="Genomic_DNA"/>
</dbReference>
<dbReference type="Gene3D" id="3.60.20.40">
    <property type="match status" value="1"/>
</dbReference>
<evidence type="ECO:0000313" key="2">
    <source>
        <dbReference type="EMBL" id="OCX75335.1"/>
    </source>
</evidence>
<organism evidence="1 3">
    <name type="scientific">Acidithiobacillus thiooxidans</name>
    <name type="common">Thiobacillus thiooxidans</name>
    <dbReference type="NCBI Taxonomy" id="930"/>
    <lineage>
        <taxon>Bacteria</taxon>
        <taxon>Pseudomonadati</taxon>
        <taxon>Pseudomonadota</taxon>
        <taxon>Acidithiobacillia</taxon>
        <taxon>Acidithiobacillales</taxon>
        <taxon>Acidithiobacillaceae</taxon>
        <taxon>Acidithiobacillus</taxon>
    </lineage>
</organism>
<dbReference type="SUPFAM" id="SSF56235">
    <property type="entry name" value="N-terminal nucleophile aminohydrolases (Ntn hydrolases)"/>
    <property type="match status" value="1"/>
</dbReference>
<name>A0A1C2JFP2_ACITH</name>
<reference evidence="1 3" key="1">
    <citation type="journal article" date="2016" name="Int. J. Mol. Sci.">
        <title>Comparative genomics of the extreme acidophile Acidithiobacillus thiooxidans reveals intraspecific divergence and niche adaptation.</title>
        <authorList>
            <person name="Zhang X."/>
            <person name="Feng X."/>
            <person name="Tao J."/>
            <person name="Ma L."/>
            <person name="Xiao Y."/>
            <person name="Liang Y."/>
            <person name="Liu X."/>
            <person name="Yin H."/>
        </authorList>
    </citation>
    <scope>NUCLEOTIDE SEQUENCE [LARGE SCALE GENOMIC DNA]</scope>
    <source>
        <strain evidence="1 3">A02</strain>
        <strain evidence="2">DXS-W</strain>
    </source>
</reference>
<dbReference type="EMBL" id="LWRY01000017">
    <property type="protein sequence ID" value="OCX75335.1"/>
    <property type="molecule type" value="Genomic_DNA"/>
</dbReference>
<protein>
    <submittedName>
        <fullName evidence="1">Gamma-glutamyltransferase</fullName>
    </submittedName>
</protein>
<dbReference type="OrthoDB" id="9781342at2"/>
<dbReference type="Proteomes" id="UP000094893">
    <property type="component" value="Unassembled WGS sequence"/>
</dbReference>
<dbReference type="PANTHER" id="PTHR43881">
    <property type="entry name" value="GAMMA-GLUTAMYLTRANSPEPTIDASE (AFU_ORTHOLOGUE AFUA_4G13580)"/>
    <property type="match status" value="1"/>
</dbReference>